<dbReference type="AlphaFoldDB" id="A0A420WG03"/>
<dbReference type="RefSeq" id="WP_008945918.1">
    <property type="nucleotide sequence ID" value="NZ_RBIG01000002.1"/>
</dbReference>
<feature type="transmembrane region" description="Helical" evidence="1">
    <location>
        <begin position="54"/>
        <end position="74"/>
    </location>
</feature>
<dbReference type="Proteomes" id="UP000277424">
    <property type="component" value="Unassembled WGS sequence"/>
</dbReference>
<gene>
    <name evidence="2" type="ORF">BCL74_1837</name>
</gene>
<evidence type="ECO:0000313" key="3">
    <source>
        <dbReference type="Proteomes" id="UP000277424"/>
    </source>
</evidence>
<keyword evidence="1" id="KW-1133">Transmembrane helix</keyword>
<comment type="caution">
    <text evidence="2">The sequence shown here is derived from an EMBL/GenBank/DDBJ whole genome shotgun (WGS) entry which is preliminary data.</text>
</comment>
<name>A0A420WG03_9PROT</name>
<protein>
    <submittedName>
        <fullName evidence="2">Uncharacterized protein</fullName>
    </submittedName>
</protein>
<organism evidence="2 3">
    <name type="scientific">Oceanibaculum indicum</name>
    <dbReference type="NCBI Taxonomy" id="526216"/>
    <lineage>
        <taxon>Bacteria</taxon>
        <taxon>Pseudomonadati</taxon>
        <taxon>Pseudomonadota</taxon>
        <taxon>Alphaproteobacteria</taxon>
        <taxon>Rhodospirillales</taxon>
        <taxon>Oceanibaculaceae</taxon>
        <taxon>Oceanibaculum</taxon>
    </lineage>
</organism>
<proteinExistence type="predicted"/>
<evidence type="ECO:0000256" key="1">
    <source>
        <dbReference type="SAM" id="Phobius"/>
    </source>
</evidence>
<sequence>MVEVNILRDVGEIIGAGLAWIADTVLGALDSLGAIFSDFFGGVASGAGMDDASLFAWVLLALGALFIVGALQAFIGARIVGGIFQLVIGAALIGWAVT</sequence>
<keyword evidence="1" id="KW-0472">Membrane</keyword>
<reference evidence="2 3" key="1">
    <citation type="submission" date="2018-10" db="EMBL/GenBank/DDBJ databases">
        <title>Comparative analysis of microorganisms from saline springs in Andes Mountain Range, Colombia.</title>
        <authorList>
            <person name="Rubin E."/>
        </authorList>
    </citation>
    <scope>NUCLEOTIDE SEQUENCE [LARGE SCALE GENOMIC DNA]</scope>
    <source>
        <strain evidence="2 3">USBA 36</strain>
    </source>
</reference>
<accession>A0A420WG03</accession>
<dbReference type="OrthoDB" id="8657281at2"/>
<dbReference type="EMBL" id="RBIG01000002">
    <property type="protein sequence ID" value="RKQ69903.1"/>
    <property type="molecule type" value="Genomic_DNA"/>
</dbReference>
<feature type="transmembrane region" description="Helical" evidence="1">
    <location>
        <begin position="79"/>
        <end position="97"/>
    </location>
</feature>
<keyword evidence="1" id="KW-0812">Transmembrane</keyword>
<evidence type="ECO:0000313" key="2">
    <source>
        <dbReference type="EMBL" id="RKQ69903.1"/>
    </source>
</evidence>